<evidence type="ECO:0000256" key="2">
    <source>
        <dbReference type="ARBA" id="ARBA00022448"/>
    </source>
</evidence>
<evidence type="ECO:0000256" key="8">
    <source>
        <dbReference type="ARBA" id="ARBA00022777"/>
    </source>
</evidence>
<evidence type="ECO:0000256" key="12">
    <source>
        <dbReference type="SAM" id="Phobius"/>
    </source>
</evidence>
<evidence type="ECO:0000256" key="4">
    <source>
        <dbReference type="ARBA" id="ARBA00022597"/>
    </source>
</evidence>
<feature type="active site" description="Phosphocysteine intermediate; for EIIB activity" evidence="11">
    <location>
        <position position="472"/>
    </location>
</feature>
<keyword evidence="9 12" id="KW-1133">Transmembrane helix</keyword>
<feature type="domain" description="PTS EIIC type-1" evidence="14">
    <location>
        <begin position="1"/>
        <end position="416"/>
    </location>
</feature>
<keyword evidence="7 12" id="KW-0812">Transmembrane</keyword>
<feature type="transmembrane region" description="Helical" evidence="12">
    <location>
        <begin position="172"/>
        <end position="195"/>
    </location>
</feature>
<dbReference type="NCBIfam" id="TIGR00826">
    <property type="entry name" value="EIIB_glc"/>
    <property type="match status" value="1"/>
</dbReference>
<evidence type="ECO:0000259" key="13">
    <source>
        <dbReference type="PROSITE" id="PS51098"/>
    </source>
</evidence>
<dbReference type="Proteomes" id="UP000240859">
    <property type="component" value="Unassembled WGS sequence"/>
</dbReference>
<keyword evidence="3" id="KW-1003">Cell membrane</keyword>
<keyword evidence="4" id="KW-0762">Sugar transport</keyword>
<comment type="caution">
    <text evidence="15">The sequence shown here is derived from an EMBL/GenBank/DDBJ whole genome shotgun (WGS) entry which is preliminary data.</text>
</comment>
<dbReference type="PROSITE" id="PS01035">
    <property type="entry name" value="PTS_EIIB_TYPE_1_CYS"/>
    <property type="match status" value="1"/>
</dbReference>
<evidence type="ECO:0000256" key="6">
    <source>
        <dbReference type="ARBA" id="ARBA00022683"/>
    </source>
</evidence>
<feature type="transmembrane region" description="Helical" evidence="12">
    <location>
        <begin position="326"/>
        <end position="344"/>
    </location>
</feature>
<protein>
    <submittedName>
        <fullName evidence="15">PTS alpha-glucoside transporter subunit IIBC</fullName>
    </submittedName>
</protein>
<keyword evidence="8" id="KW-0418">Kinase</keyword>
<evidence type="ECO:0000256" key="1">
    <source>
        <dbReference type="ARBA" id="ARBA00004651"/>
    </source>
</evidence>
<dbReference type="PANTHER" id="PTHR30009:SF12">
    <property type="entry name" value="PHOSPHOTRANSFERASE IIC COMPONENT GLVC"/>
    <property type="match status" value="1"/>
</dbReference>
<feature type="transmembrane region" description="Helical" evidence="12">
    <location>
        <begin position="351"/>
        <end position="372"/>
    </location>
</feature>
<evidence type="ECO:0000256" key="11">
    <source>
        <dbReference type="PROSITE-ProRule" id="PRU00421"/>
    </source>
</evidence>
<dbReference type="Pfam" id="PF00367">
    <property type="entry name" value="PTS_EIIB"/>
    <property type="match status" value="1"/>
</dbReference>
<organism evidence="15 16">
    <name type="scientific">Staphylococcus succinus</name>
    <dbReference type="NCBI Taxonomy" id="61015"/>
    <lineage>
        <taxon>Bacteria</taxon>
        <taxon>Bacillati</taxon>
        <taxon>Bacillota</taxon>
        <taxon>Bacilli</taxon>
        <taxon>Bacillales</taxon>
        <taxon>Staphylococcaceae</taxon>
        <taxon>Staphylococcus</taxon>
    </lineage>
</organism>
<feature type="transmembrane region" description="Helical" evidence="12">
    <location>
        <begin position="304"/>
        <end position="320"/>
    </location>
</feature>
<evidence type="ECO:0000256" key="10">
    <source>
        <dbReference type="ARBA" id="ARBA00023136"/>
    </source>
</evidence>
<dbReference type="RefSeq" id="WP_107600802.1">
    <property type="nucleotide sequence ID" value="NZ_JBOILH010000001.1"/>
</dbReference>
<evidence type="ECO:0000256" key="3">
    <source>
        <dbReference type="ARBA" id="ARBA00022475"/>
    </source>
</evidence>
<evidence type="ECO:0000259" key="14">
    <source>
        <dbReference type="PROSITE" id="PS51103"/>
    </source>
</evidence>
<evidence type="ECO:0000256" key="9">
    <source>
        <dbReference type="ARBA" id="ARBA00022989"/>
    </source>
</evidence>
<feature type="transmembrane region" description="Helical" evidence="12">
    <location>
        <begin position="378"/>
        <end position="404"/>
    </location>
</feature>
<keyword evidence="16" id="KW-1185">Reference proteome</keyword>
<dbReference type="EMBL" id="PZFR01000029">
    <property type="protein sequence ID" value="PTI69040.1"/>
    <property type="molecule type" value="Genomic_DNA"/>
</dbReference>
<feature type="transmembrane region" description="Helical" evidence="12">
    <location>
        <begin position="128"/>
        <end position="151"/>
    </location>
</feature>
<sequence length="533" mass="59391">MNVIKRFGSAMIVPVLTFAFFGIVLGISTVFLNPTIMGSLAENGTTWFKIWSVIEAGGWTVFDHMELIFAVGLPISLAKKAAAHATLASLIGYFMFNTFINIILKEWPHTFGANLEKGADNVTGLKEIGGIATLDTNILGAIIISSIITWIHNRYYGKKLPEMLEVFQGLTYVVAISFFVTLVAAIVTCIIWPSIQDGISSLQGYIIGSGYIGVWLYHFLERVLIPTGLHHFIWTPIDMGPVVMNEGLKAYWFEHVSEFANSTKPLKEQFPYGFMLQGNAKVFSSIGIALAMYFTTPKENRKKVAALLIPATLTAVVAGITEPLEFTFLFIAPYLFVIHAILTATMATVMYSLGIVGHFGGGLIDFVATNWIPLGSNYWSLYVTQVIVGLIFTGIYFVLFRYLILKFDIPLPGREKEDENIKLYSKQDYKESKKRSNNKDESISTGNEFADKALYYLQGLGGKENIKDVTNCATRLRLTVNDETKVSDNNYFLNDRMAHGLVKSGKSIQVIVGLSVPQVREEFENILQDNQEF</sequence>
<dbReference type="Pfam" id="PF02378">
    <property type="entry name" value="PTS_EIIC"/>
    <property type="match status" value="1"/>
</dbReference>
<dbReference type="PROSITE" id="PS51098">
    <property type="entry name" value="PTS_EIIB_TYPE_1"/>
    <property type="match status" value="1"/>
</dbReference>
<keyword evidence="6" id="KW-0598">Phosphotransferase system</keyword>
<dbReference type="InterPro" id="IPR001996">
    <property type="entry name" value="PTS_IIB_1"/>
</dbReference>
<dbReference type="InterPro" id="IPR010975">
    <property type="entry name" value="PTS_IIBC_a_glc"/>
</dbReference>
<evidence type="ECO:0000256" key="5">
    <source>
        <dbReference type="ARBA" id="ARBA00022679"/>
    </source>
</evidence>
<evidence type="ECO:0000313" key="16">
    <source>
        <dbReference type="Proteomes" id="UP000240859"/>
    </source>
</evidence>
<dbReference type="CDD" id="cd00212">
    <property type="entry name" value="PTS_IIB_glc"/>
    <property type="match status" value="1"/>
</dbReference>
<keyword evidence="10 12" id="KW-0472">Membrane</keyword>
<feature type="transmembrane region" description="Helical" evidence="12">
    <location>
        <begin position="85"/>
        <end position="104"/>
    </location>
</feature>
<feature type="domain" description="PTS EIIB type-1" evidence="13">
    <location>
        <begin position="450"/>
        <end position="533"/>
    </location>
</feature>
<gene>
    <name evidence="15" type="ORF">BU057_06580</name>
</gene>
<reference evidence="15 16" key="1">
    <citation type="journal article" date="2016" name="Front. Microbiol.">
        <title>Comprehensive Phylogenetic Analysis of Bovine Non-aureus Staphylococci Species Based on Whole-Genome Sequencing.</title>
        <authorList>
            <person name="Naushad S."/>
            <person name="Barkema H.W."/>
            <person name="Luby C."/>
            <person name="Condas L.A."/>
            <person name="Nobrega D.B."/>
            <person name="Carson D.A."/>
            <person name="De Buck J."/>
        </authorList>
    </citation>
    <scope>NUCLEOTIDE SEQUENCE [LARGE SCALE GENOMIC DNA]</scope>
    <source>
        <strain evidence="15 16">SNUC 1084</strain>
    </source>
</reference>
<dbReference type="SUPFAM" id="SSF55604">
    <property type="entry name" value="Glucose permease domain IIB"/>
    <property type="match status" value="1"/>
</dbReference>
<dbReference type="InterPro" id="IPR050429">
    <property type="entry name" value="PTS_Glucose_EIICBA"/>
</dbReference>
<dbReference type="PROSITE" id="PS51103">
    <property type="entry name" value="PTS_EIIC_TYPE_1"/>
    <property type="match status" value="1"/>
</dbReference>
<name>A0ABX5IMI6_9STAP</name>
<dbReference type="PANTHER" id="PTHR30009">
    <property type="entry name" value="CYTOCHROME C-TYPE SYNTHESIS PROTEIN AND PTS TRANSMEMBRANE COMPONENT"/>
    <property type="match status" value="1"/>
</dbReference>
<comment type="subcellular location">
    <subcellularLocation>
        <location evidence="1">Cell membrane</location>
        <topology evidence="1">Multi-pass membrane protein</topology>
    </subcellularLocation>
</comment>
<keyword evidence="5" id="KW-0808">Transferase</keyword>
<dbReference type="InterPro" id="IPR036878">
    <property type="entry name" value="Glu_permease_IIB"/>
</dbReference>
<evidence type="ECO:0000313" key="15">
    <source>
        <dbReference type="EMBL" id="PTI69040.1"/>
    </source>
</evidence>
<proteinExistence type="predicted"/>
<dbReference type="InterPro" id="IPR018113">
    <property type="entry name" value="PTrfase_EIIB_Cys"/>
</dbReference>
<keyword evidence="2" id="KW-0813">Transport</keyword>
<dbReference type="Gene3D" id="3.30.1360.60">
    <property type="entry name" value="Glucose permease domain IIB"/>
    <property type="match status" value="1"/>
</dbReference>
<feature type="transmembrane region" description="Helical" evidence="12">
    <location>
        <begin position="12"/>
        <end position="36"/>
    </location>
</feature>
<feature type="transmembrane region" description="Helical" evidence="12">
    <location>
        <begin position="201"/>
        <end position="220"/>
    </location>
</feature>
<dbReference type="InterPro" id="IPR003352">
    <property type="entry name" value="PTS_EIIC"/>
</dbReference>
<dbReference type="NCBIfam" id="TIGR02005">
    <property type="entry name" value="PTS-IIBC-alpha"/>
    <property type="match status" value="1"/>
</dbReference>
<accession>A0ABX5IMI6</accession>
<evidence type="ECO:0000256" key="7">
    <source>
        <dbReference type="ARBA" id="ARBA00022692"/>
    </source>
</evidence>
<dbReference type="InterPro" id="IPR013013">
    <property type="entry name" value="PTS_EIIC_1"/>
</dbReference>
<feature type="transmembrane region" description="Helical" evidence="12">
    <location>
        <begin position="272"/>
        <end position="292"/>
    </location>
</feature>